<keyword evidence="2" id="KW-1185">Reference proteome</keyword>
<keyword evidence="1" id="KW-0614">Plasmid</keyword>
<dbReference type="Proteomes" id="UP000019269">
    <property type="component" value="Plasmid unnamed"/>
</dbReference>
<geneLocation type="plasmid" evidence="1 2">
    <name>unnamed</name>
</geneLocation>
<accession>A0ABN4C599</accession>
<evidence type="ECO:0000313" key="1">
    <source>
        <dbReference type="EMBL" id="AHH03881.1"/>
    </source>
</evidence>
<gene>
    <name evidence="1" type="ORF">BHY_0930</name>
</gene>
<organism evidence="1">
    <name type="scientific">Borrelia nietonii YOR</name>
    <dbReference type="NCBI Taxonomy" id="1293576"/>
    <lineage>
        <taxon>Bacteria</taxon>
        <taxon>Pseudomonadati</taxon>
        <taxon>Spirochaetota</taxon>
        <taxon>Spirochaetia</taxon>
        <taxon>Spirochaetales</taxon>
        <taxon>Borreliaceae</taxon>
        <taxon>Borrelia</taxon>
        <taxon>Borrelia nietonii</taxon>
    </lineage>
</organism>
<reference evidence="1" key="1">
    <citation type="submission" date="2013-02" db="EMBL/GenBank/DDBJ databases">
        <title>Comparative genomics of Borrelia species.</title>
        <authorList>
            <person name="Schwan T.G."/>
            <person name="Raffel S.J."/>
            <person name="Porcella S.F."/>
        </authorList>
    </citation>
    <scope>NUCLEOTIDE SEQUENCE</scope>
    <source>
        <strain evidence="1">YOR</strain>
        <plasmid evidence="1">unnamed</plasmid>
    </source>
</reference>
<protein>
    <submittedName>
        <fullName evidence="1">Uncharacterized protein</fullName>
    </submittedName>
</protein>
<evidence type="ECO:0000313" key="2">
    <source>
        <dbReference type="Proteomes" id="UP000019269"/>
    </source>
</evidence>
<proteinExistence type="predicted"/>
<name>A0ABN4C599_9SPIR</name>
<sequence length="70" mass="8540">MIHLRITLSEKEIIKPIKGFVRDFNLKSLIRPLIFYSKNQRMFHLNLKVLQLNYRWSIFCQSIRVCEVFI</sequence>
<dbReference type="EMBL" id="CP004147">
    <property type="protein sequence ID" value="AHH03881.1"/>
    <property type="molecule type" value="Genomic_DNA"/>
</dbReference>